<dbReference type="Gene3D" id="3.40.50.1580">
    <property type="entry name" value="Nucleoside phosphorylase domain"/>
    <property type="match status" value="1"/>
</dbReference>
<evidence type="ECO:0000313" key="2">
    <source>
        <dbReference type="EMBL" id="VUD70857.1"/>
    </source>
</evidence>
<keyword evidence="2" id="KW-0378">Hydrolase</keyword>
<dbReference type="GO" id="GO:0009116">
    <property type="term" value="P:nucleoside metabolic process"/>
    <property type="evidence" value="ECO:0007669"/>
    <property type="project" value="InterPro"/>
</dbReference>
<dbReference type="InterPro" id="IPR017831">
    <property type="entry name" value="Hopanoid-assoc_phosphoryl_HpnG"/>
</dbReference>
<dbReference type="GO" id="GO:0008930">
    <property type="term" value="F:methylthioadenosine nucleosidase activity"/>
    <property type="evidence" value="ECO:0007669"/>
    <property type="project" value="TreeGrafter"/>
</dbReference>
<dbReference type="GO" id="GO:0008782">
    <property type="term" value="F:adenosylhomocysteine nucleosidase activity"/>
    <property type="evidence" value="ECO:0007669"/>
    <property type="project" value="UniProtKB-EC"/>
</dbReference>
<evidence type="ECO:0000259" key="1">
    <source>
        <dbReference type="Pfam" id="PF01048"/>
    </source>
</evidence>
<keyword evidence="3" id="KW-1185">Reference proteome</keyword>
<dbReference type="CDD" id="cd17768">
    <property type="entry name" value="adenosylhopane_nucleosidase_HpnG-like"/>
    <property type="match status" value="1"/>
</dbReference>
<gene>
    <name evidence="2" type="primary">mtnN</name>
    <name evidence="2" type="ORF">MET9862_01431</name>
</gene>
<protein>
    <submittedName>
        <fullName evidence="2">5'-methylthioadenosine/S-adenosylhomocysteine nucleosidase</fullName>
        <ecNumber evidence="2">3.2.2.9</ecNumber>
    </submittedName>
</protein>
<sequence length="256" mass="25780">MPLAEPDQPARVRDLLGPAPLGLPVLAVTGLAKEGRLASGPGVEAVGAGGNPARLAALLARRTEAGCRAVVSIGIAGGLDPDLVPGDVVVATGVVTGDTRYAADPAVAEALRTRLDRPGLAVRSGDLAGVDAAVMTLDGKADLWARSQAAAVDMESHVAAAFAARHGLPFAAIRVVCDPAHRALPAFAAQALKPNGEPDILAVLMALARGDARLGGLVRLARDSKAAFAALTRCRALLGPGLGIPLPQAEQLPEAA</sequence>
<evidence type="ECO:0000313" key="3">
    <source>
        <dbReference type="Proteomes" id="UP000410984"/>
    </source>
</evidence>
<dbReference type="SUPFAM" id="SSF53167">
    <property type="entry name" value="Purine and uridine phosphorylases"/>
    <property type="match status" value="1"/>
</dbReference>
<organism evidence="2 3">
    <name type="scientific">Methylobacterium symbioticum</name>
    <dbReference type="NCBI Taxonomy" id="2584084"/>
    <lineage>
        <taxon>Bacteria</taxon>
        <taxon>Pseudomonadati</taxon>
        <taxon>Pseudomonadota</taxon>
        <taxon>Alphaproteobacteria</taxon>
        <taxon>Hyphomicrobiales</taxon>
        <taxon>Methylobacteriaceae</taxon>
        <taxon>Methylobacterium</taxon>
    </lineage>
</organism>
<dbReference type="EC" id="3.2.2.9" evidence="2"/>
<dbReference type="GO" id="GO:0005829">
    <property type="term" value="C:cytosol"/>
    <property type="evidence" value="ECO:0007669"/>
    <property type="project" value="TreeGrafter"/>
</dbReference>
<dbReference type="Proteomes" id="UP000410984">
    <property type="component" value="Unassembled WGS sequence"/>
</dbReference>
<dbReference type="EMBL" id="CABFPH010000013">
    <property type="protein sequence ID" value="VUD70857.1"/>
    <property type="molecule type" value="Genomic_DNA"/>
</dbReference>
<feature type="domain" description="Nucleoside phosphorylase" evidence="1">
    <location>
        <begin position="51"/>
        <end position="182"/>
    </location>
</feature>
<dbReference type="GO" id="GO:0019284">
    <property type="term" value="P:L-methionine salvage from S-adenosylmethionine"/>
    <property type="evidence" value="ECO:0007669"/>
    <property type="project" value="TreeGrafter"/>
</dbReference>
<accession>A0A509E9G7</accession>
<reference evidence="2 3" key="1">
    <citation type="submission" date="2019-06" db="EMBL/GenBank/DDBJ databases">
        <authorList>
            <person name="Rodrigo-Torres L."/>
            <person name="Arahal R. D."/>
            <person name="Lucena T."/>
        </authorList>
    </citation>
    <scope>NUCLEOTIDE SEQUENCE [LARGE SCALE GENOMIC DNA]</scope>
    <source>
        <strain evidence="2 3">SB0023/3</strain>
    </source>
</reference>
<dbReference type="NCBIfam" id="NF005476">
    <property type="entry name" value="PRK07077.1"/>
    <property type="match status" value="1"/>
</dbReference>
<dbReference type="InterPro" id="IPR000845">
    <property type="entry name" value="Nucleoside_phosphorylase_d"/>
</dbReference>
<dbReference type="Pfam" id="PF01048">
    <property type="entry name" value="PNP_UDP_1"/>
    <property type="match status" value="1"/>
</dbReference>
<name>A0A509E9G7_9HYPH</name>
<proteinExistence type="predicted"/>
<dbReference type="AlphaFoldDB" id="A0A509E9G7"/>
<dbReference type="NCBIfam" id="TIGR03468">
    <property type="entry name" value="HpnG"/>
    <property type="match status" value="1"/>
</dbReference>
<keyword evidence="2" id="KW-0326">Glycosidase</keyword>
<dbReference type="OrthoDB" id="7357315at2"/>
<dbReference type="PANTHER" id="PTHR46832:SF1">
    <property type="entry name" value="5'-METHYLTHIOADENOSINE_S-ADENOSYLHOMOCYSTEINE NUCLEOSIDASE"/>
    <property type="match status" value="1"/>
</dbReference>
<dbReference type="PANTHER" id="PTHR46832">
    <property type="entry name" value="5'-METHYLTHIOADENOSINE/S-ADENOSYLHOMOCYSTEINE NUCLEOSIDASE"/>
    <property type="match status" value="1"/>
</dbReference>
<dbReference type="InterPro" id="IPR035994">
    <property type="entry name" value="Nucleoside_phosphorylase_sf"/>
</dbReference>